<reference evidence="6" key="4">
    <citation type="journal article" date="2015" name="G3 (Bethesda)">
        <title>Genome sequences of three phytopathogenic species of the Magnaporthaceae family of fungi.</title>
        <authorList>
            <person name="Okagaki L.H."/>
            <person name="Nunes C.C."/>
            <person name="Sailsbery J."/>
            <person name="Clay B."/>
            <person name="Brown D."/>
            <person name="John T."/>
            <person name="Oh Y."/>
            <person name="Young N."/>
            <person name="Fitzgerald M."/>
            <person name="Haas B.J."/>
            <person name="Zeng Q."/>
            <person name="Young S."/>
            <person name="Adiconis X."/>
            <person name="Fan L."/>
            <person name="Levin J.Z."/>
            <person name="Mitchell T.K."/>
            <person name="Okubara P.A."/>
            <person name="Farman M.L."/>
            <person name="Kohn L.M."/>
            <person name="Birren B."/>
            <person name="Ma L.-J."/>
            <person name="Dean R.A."/>
        </authorList>
    </citation>
    <scope>NUCLEOTIDE SEQUENCE</scope>
    <source>
        <strain evidence="6">R3-111a-1</strain>
    </source>
</reference>
<dbReference type="InterPro" id="IPR036291">
    <property type="entry name" value="NAD(P)-bd_dom_sf"/>
</dbReference>
<dbReference type="SUPFAM" id="SSF51735">
    <property type="entry name" value="NAD(P)-binding Rossmann-fold domains"/>
    <property type="match status" value="1"/>
</dbReference>
<reference evidence="6" key="5">
    <citation type="submission" date="2018-04" db="UniProtKB">
        <authorList>
            <consortium name="EnsemblFungi"/>
        </authorList>
    </citation>
    <scope>IDENTIFICATION</scope>
    <source>
        <strain evidence="6">R3-111a-1</strain>
    </source>
</reference>
<dbReference type="InterPro" id="IPR045010">
    <property type="entry name" value="MDR_fam"/>
</dbReference>
<reference evidence="5" key="3">
    <citation type="submission" date="2010-09" db="EMBL/GenBank/DDBJ databases">
        <title>Annotation of Gaeumannomyces graminis var. tritici R3-111a-1.</title>
        <authorList>
            <consortium name="The Broad Institute Genome Sequencing Platform"/>
            <person name="Ma L.-J."/>
            <person name="Dead R."/>
            <person name="Young S.K."/>
            <person name="Zeng Q."/>
            <person name="Gargeya S."/>
            <person name="Fitzgerald M."/>
            <person name="Haas B."/>
            <person name="Abouelleil A."/>
            <person name="Alvarado L."/>
            <person name="Arachchi H.M."/>
            <person name="Berlin A."/>
            <person name="Brown A."/>
            <person name="Chapman S.B."/>
            <person name="Chen Z."/>
            <person name="Dunbar C."/>
            <person name="Freedman E."/>
            <person name="Gearin G."/>
            <person name="Gellesch M."/>
            <person name="Goldberg J."/>
            <person name="Griggs A."/>
            <person name="Gujja S."/>
            <person name="Heiman D."/>
            <person name="Howarth C."/>
            <person name="Larson L."/>
            <person name="Lui A."/>
            <person name="MacDonald P.J.P."/>
            <person name="Mehta T."/>
            <person name="Montmayeur A."/>
            <person name="Murphy C."/>
            <person name="Neiman D."/>
            <person name="Pearson M."/>
            <person name="Priest M."/>
            <person name="Roberts A."/>
            <person name="Saif S."/>
            <person name="Shea T."/>
            <person name="Shenoy N."/>
            <person name="Sisk P."/>
            <person name="Stolte C."/>
            <person name="Sykes S."/>
            <person name="Yandava C."/>
            <person name="Wortman J."/>
            <person name="Nusbaum C."/>
            <person name="Birren B."/>
        </authorList>
    </citation>
    <scope>NUCLEOTIDE SEQUENCE</scope>
    <source>
        <strain evidence="5">R3-111a-1</strain>
    </source>
</reference>
<dbReference type="InterPro" id="IPR020843">
    <property type="entry name" value="ER"/>
</dbReference>
<name>J3P9Z8_GAET3</name>
<dbReference type="Pfam" id="PF16884">
    <property type="entry name" value="ADH_N_2"/>
    <property type="match status" value="1"/>
</dbReference>
<dbReference type="EMBL" id="GL385399">
    <property type="protein sequence ID" value="EJT73484.1"/>
    <property type="molecule type" value="Genomic_DNA"/>
</dbReference>
<evidence type="ECO:0000313" key="5">
    <source>
        <dbReference type="EMBL" id="EJT73484.1"/>
    </source>
</evidence>
<dbReference type="VEuPathDB" id="FungiDB:GGTG_10322"/>
<dbReference type="AlphaFoldDB" id="J3P9Z8"/>
<dbReference type="GeneID" id="20350780"/>
<dbReference type="FunCoup" id="J3P9Z8">
    <property type="interactions" value="369"/>
</dbReference>
<dbReference type="InterPro" id="IPR011032">
    <property type="entry name" value="GroES-like_sf"/>
</dbReference>
<keyword evidence="7" id="KW-1185">Reference proteome</keyword>
<dbReference type="HOGENOM" id="CLU_026673_29_2_1"/>
<organism evidence="5">
    <name type="scientific">Gaeumannomyces tritici (strain R3-111a-1)</name>
    <name type="common">Wheat and barley take-all root rot fungus</name>
    <name type="synonym">Gaeumannomyces graminis var. tritici</name>
    <dbReference type="NCBI Taxonomy" id="644352"/>
    <lineage>
        <taxon>Eukaryota</taxon>
        <taxon>Fungi</taxon>
        <taxon>Dikarya</taxon>
        <taxon>Ascomycota</taxon>
        <taxon>Pezizomycotina</taxon>
        <taxon>Sordariomycetes</taxon>
        <taxon>Sordariomycetidae</taxon>
        <taxon>Magnaporthales</taxon>
        <taxon>Magnaporthaceae</taxon>
        <taxon>Gaeumannomyces</taxon>
    </lineage>
</organism>
<evidence type="ECO:0000256" key="1">
    <source>
        <dbReference type="ARBA" id="ARBA00023002"/>
    </source>
</evidence>
<accession>J3P9Z8</accession>
<dbReference type="EnsemblFungi" id="EJT73484">
    <property type="protein sequence ID" value="EJT73484"/>
    <property type="gene ID" value="GGTG_10322"/>
</dbReference>
<dbReference type="PANTHER" id="PTHR43205">
    <property type="entry name" value="PROSTAGLANDIN REDUCTASE"/>
    <property type="match status" value="1"/>
</dbReference>
<proteinExistence type="predicted"/>
<dbReference type="InterPro" id="IPR013149">
    <property type="entry name" value="ADH-like_C"/>
</dbReference>
<dbReference type="InterPro" id="IPR041694">
    <property type="entry name" value="ADH_N_2"/>
</dbReference>
<dbReference type="Pfam" id="PF00107">
    <property type="entry name" value="ADH_zinc_N"/>
    <property type="match status" value="1"/>
</dbReference>
<dbReference type="FunFam" id="3.40.50.720:FF:000121">
    <property type="entry name" value="Prostaglandin reductase 2"/>
    <property type="match status" value="1"/>
</dbReference>
<protein>
    <recommendedName>
        <fullName evidence="2">Dehydrogenase FUB6</fullName>
    </recommendedName>
    <alternativeName>
        <fullName evidence="3">Fusaric acid biosynthesis protein 6</fullName>
    </alternativeName>
</protein>
<dbReference type="Gene3D" id="3.90.180.10">
    <property type="entry name" value="Medium-chain alcohol dehydrogenases, catalytic domain"/>
    <property type="match status" value="1"/>
</dbReference>
<dbReference type="SMART" id="SM00829">
    <property type="entry name" value="PKS_ER"/>
    <property type="match status" value="1"/>
</dbReference>
<evidence type="ECO:0000259" key="4">
    <source>
        <dbReference type="SMART" id="SM00829"/>
    </source>
</evidence>
<dbReference type="OrthoDB" id="809632at2759"/>
<dbReference type="CDD" id="cd05288">
    <property type="entry name" value="PGDH"/>
    <property type="match status" value="1"/>
</dbReference>
<gene>
    <name evidence="6" type="primary">20350780</name>
    <name evidence="5" type="ORF">GGTG_10322</name>
</gene>
<dbReference type="eggNOG" id="KOG1196">
    <property type="taxonomic scope" value="Eukaryota"/>
</dbReference>
<dbReference type="RefSeq" id="XP_009226458.1">
    <property type="nucleotide sequence ID" value="XM_009228194.1"/>
</dbReference>
<evidence type="ECO:0000313" key="7">
    <source>
        <dbReference type="Proteomes" id="UP000006039"/>
    </source>
</evidence>
<dbReference type="GO" id="GO:0016628">
    <property type="term" value="F:oxidoreductase activity, acting on the CH-CH group of donors, NAD or NADP as acceptor"/>
    <property type="evidence" value="ECO:0007669"/>
    <property type="project" value="InterPro"/>
</dbReference>
<evidence type="ECO:0000256" key="3">
    <source>
        <dbReference type="ARBA" id="ARBA00083301"/>
    </source>
</evidence>
<dbReference type="Gene3D" id="3.40.50.720">
    <property type="entry name" value="NAD(P)-binding Rossmann-like Domain"/>
    <property type="match status" value="1"/>
</dbReference>
<reference evidence="7" key="1">
    <citation type="submission" date="2010-07" db="EMBL/GenBank/DDBJ databases">
        <title>The genome sequence of Gaeumannomyces graminis var. tritici strain R3-111a-1.</title>
        <authorList>
            <consortium name="The Broad Institute Genome Sequencing Platform"/>
            <person name="Ma L.-J."/>
            <person name="Dead R."/>
            <person name="Young S."/>
            <person name="Zeng Q."/>
            <person name="Koehrsen M."/>
            <person name="Alvarado L."/>
            <person name="Berlin A."/>
            <person name="Chapman S.B."/>
            <person name="Chen Z."/>
            <person name="Freedman E."/>
            <person name="Gellesch M."/>
            <person name="Goldberg J."/>
            <person name="Griggs A."/>
            <person name="Gujja S."/>
            <person name="Heilman E.R."/>
            <person name="Heiman D."/>
            <person name="Hepburn T."/>
            <person name="Howarth C."/>
            <person name="Jen D."/>
            <person name="Larson L."/>
            <person name="Mehta T."/>
            <person name="Neiman D."/>
            <person name="Pearson M."/>
            <person name="Roberts A."/>
            <person name="Saif S."/>
            <person name="Shea T."/>
            <person name="Shenoy N."/>
            <person name="Sisk P."/>
            <person name="Stolte C."/>
            <person name="Sykes S."/>
            <person name="Walk T."/>
            <person name="White J."/>
            <person name="Yandava C."/>
            <person name="Haas B."/>
            <person name="Nusbaum C."/>
            <person name="Birren B."/>
        </authorList>
    </citation>
    <scope>NUCLEOTIDE SEQUENCE [LARGE SCALE GENOMIC DNA]</scope>
    <source>
        <strain evidence="7">R3-111a-1</strain>
    </source>
</reference>
<dbReference type="SUPFAM" id="SSF50129">
    <property type="entry name" value="GroES-like"/>
    <property type="match status" value="1"/>
</dbReference>
<dbReference type="PANTHER" id="PTHR43205:SF19">
    <property type="entry name" value="ENOYL REDUCTASE (ER) DOMAIN-CONTAINING PROTEIN"/>
    <property type="match status" value="1"/>
</dbReference>
<evidence type="ECO:0000313" key="6">
    <source>
        <dbReference type="EnsemblFungi" id="EJT73484"/>
    </source>
</evidence>
<sequence>MPRPTTTRQWVLANKPDGLPILGDGPDATWRLQEMPLRPLKEGEVLGRVRYISNDTGLRGFISTSVAPERYYVPLVEVGQAMRAGVITEVLESKSDRFKPGDMLMDYHLGCWGEHVILDVTKSQPLLSPVPEGVSLTNYVGALGASGLTAFTGLKHVGQLKPGQTVVVSAAAGATGSMVVQIARKILGAGRVIGIAGTDEKCQFVKNELGADECLNYRSPTFEQDLKAATPDEVDLYFDNVGGHILDVMLTRVKKFGRIAVCGLVSTYNSAADEPMTLRNMFEVVSCGLTIQGFIMLDYIDKVPQMMADLVEGVQKGLISLKHSEQVVEASIEKQPEIFMSLFKGANKGKLVTSLQT</sequence>
<keyword evidence="1" id="KW-0560">Oxidoreductase</keyword>
<reference evidence="5" key="2">
    <citation type="submission" date="2010-07" db="EMBL/GenBank/DDBJ databases">
        <authorList>
            <consortium name="The Broad Institute Genome Sequencing Platform"/>
            <consortium name="Broad Institute Genome Sequencing Center for Infectious Disease"/>
            <person name="Ma L.-J."/>
            <person name="Dead R."/>
            <person name="Young S."/>
            <person name="Zeng Q."/>
            <person name="Koehrsen M."/>
            <person name="Alvarado L."/>
            <person name="Berlin A."/>
            <person name="Chapman S.B."/>
            <person name="Chen Z."/>
            <person name="Freedman E."/>
            <person name="Gellesch M."/>
            <person name="Goldberg J."/>
            <person name="Griggs A."/>
            <person name="Gujja S."/>
            <person name="Heilman E.R."/>
            <person name="Heiman D."/>
            <person name="Hepburn T."/>
            <person name="Howarth C."/>
            <person name="Jen D."/>
            <person name="Larson L."/>
            <person name="Mehta T."/>
            <person name="Neiman D."/>
            <person name="Pearson M."/>
            <person name="Roberts A."/>
            <person name="Saif S."/>
            <person name="Shea T."/>
            <person name="Shenoy N."/>
            <person name="Sisk P."/>
            <person name="Stolte C."/>
            <person name="Sykes S."/>
            <person name="Walk T."/>
            <person name="White J."/>
            <person name="Yandava C."/>
            <person name="Haas B."/>
            <person name="Nusbaum C."/>
            <person name="Birren B."/>
        </authorList>
    </citation>
    <scope>NUCLEOTIDE SEQUENCE</scope>
    <source>
        <strain evidence="5">R3-111a-1</strain>
    </source>
</reference>
<evidence type="ECO:0000256" key="2">
    <source>
        <dbReference type="ARBA" id="ARBA00069006"/>
    </source>
</evidence>
<dbReference type="Proteomes" id="UP000006039">
    <property type="component" value="Unassembled WGS sequence"/>
</dbReference>
<feature type="domain" description="Enoyl reductase (ER)" evidence="4">
    <location>
        <begin position="23"/>
        <end position="353"/>
    </location>
</feature>